<gene>
    <name evidence="1" type="ORF">KL859_31000</name>
    <name evidence="2" type="ORF">KL859_31190</name>
</gene>
<dbReference type="InterPro" id="IPR036866">
    <property type="entry name" value="RibonucZ/Hydroxyglut_hydro"/>
</dbReference>
<reference evidence="1 3" key="1">
    <citation type="submission" date="2021-05" db="EMBL/GenBank/DDBJ databases">
        <title>Draft Genome Sequences of Clinical Respiratory Isolates of Mycobacterium goodii Recovered in Ireland.</title>
        <authorList>
            <person name="Flanagan P.R."/>
            <person name="Mok S."/>
            <person name="Roycroft E."/>
            <person name="Rogers T.R."/>
            <person name="Fitzgibbon M."/>
        </authorList>
    </citation>
    <scope>NUCLEOTIDE SEQUENCE [LARGE SCALE GENOMIC DNA]</scope>
    <source>
        <strain evidence="1 3">14IE55</strain>
    </source>
</reference>
<dbReference type="EMBL" id="JAHBOM010000040">
    <property type="protein sequence ID" value="MBU8827287.1"/>
    <property type="molecule type" value="Genomic_DNA"/>
</dbReference>
<feature type="non-terminal residue" evidence="1">
    <location>
        <position position="1"/>
    </location>
</feature>
<accession>A0ABS6I0H5</accession>
<dbReference type="Gene3D" id="3.60.15.10">
    <property type="entry name" value="Ribonuclease Z/Hydroxyacylglutathione hydrolase-like"/>
    <property type="match status" value="1"/>
</dbReference>
<sequence length="41" mass="4544">DSIKNRLGKLPDDTVVYTGHGDTTTIGGELVNYDDWVKRGH</sequence>
<evidence type="ECO:0000313" key="3">
    <source>
        <dbReference type="Proteomes" id="UP000696413"/>
    </source>
</evidence>
<dbReference type="EMBL" id="JAHBOM010000041">
    <property type="protein sequence ID" value="MBU8827324.1"/>
    <property type="molecule type" value="Genomic_DNA"/>
</dbReference>
<dbReference type="SUPFAM" id="SSF56281">
    <property type="entry name" value="Metallo-hydrolase/oxidoreductase"/>
    <property type="match status" value="1"/>
</dbReference>
<evidence type="ECO:0000313" key="1">
    <source>
        <dbReference type="EMBL" id="MBU8827287.1"/>
    </source>
</evidence>
<keyword evidence="3" id="KW-1185">Reference proteome</keyword>
<evidence type="ECO:0000313" key="2">
    <source>
        <dbReference type="EMBL" id="MBU8827324.1"/>
    </source>
</evidence>
<protein>
    <submittedName>
        <fullName evidence="1">MBL fold metallo-hydrolase</fullName>
    </submittedName>
</protein>
<proteinExistence type="predicted"/>
<dbReference type="Proteomes" id="UP000696413">
    <property type="component" value="Unassembled WGS sequence"/>
</dbReference>
<comment type="caution">
    <text evidence="1">The sequence shown here is derived from an EMBL/GenBank/DDBJ whole genome shotgun (WGS) entry which is preliminary data.</text>
</comment>
<name>A0ABS6I0H5_MYCGD</name>
<organism evidence="1 3">
    <name type="scientific">Mycolicibacterium goodii</name>
    <name type="common">Mycobacterium goodii</name>
    <dbReference type="NCBI Taxonomy" id="134601"/>
    <lineage>
        <taxon>Bacteria</taxon>
        <taxon>Bacillati</taxon>
        <taxon>Actinomycetota</taxon>
        <taxon>Actinomycetes</taxon>
        <taxon>Mycobacteriales</taxon>
        <taxon>Mycobacteriaceae</taxon>
        <taxon>Mycolicibacterium</taxon>
    </lineage>
</organism>